<dbReference type="Proteomes" id="UP000077315">
    <property type="component" value="Unassembled WGS sequence"/>
</dbReference>
<accession>A0A167N731</accession>
<evidence type="ECO:0000313" key="2">
    <source>
        <dbReference type="Proteomes" id="UP000077315"/>
    </source>
</evidence>
<keyword evidence="2" id="KW-1185">Reference proteome</keyword>
<dbReference type="EMBL" id="KV440977">
    <property type="protein sequence ID" value="OAD75194.1"/>
    <property type="molecule type" value="Genomic_DNA"/>
</dbReference>
<dbReference type="AlphaFoldDB" id="A0A167N731"/>
<gene>
    <name evidence="1" type="ORF">PHYBLDRAFT_143459</name>
</gene>
<dbReference type="InParanoid" id="A0A167N731"/>
<organism evidence="1 2">
    <name type="scientific">Phycomyces blakesleeanus (strain ATCC 8743b / DSM 1359 / FGSC 10004 / NBRC 33097 / NRRL 1555)</name>
    <dbReference type="NCBI Taxonomy" id="763407"/>
    <lineage>
        <taxon>Eukaryota</taxon>
        <taxon>Fungi</taxon>
        <taxon>Fungi incertae sedis</taxon>
        <taxon>Mucoromycota</taxon>
        <taxon>Mucoromycotina</taxon>
        <taxon>Mucoromycetes</taxon>
        <taxon>Mucorales</taxon>
        <taxon>Phycomycetaceae</taxon>
        <taxon>Phycomyces</taxon>
    </lineage>
</organism>
<sequence>MYQTYADAIHMVIKRSNCRKILSIDESDGDKEVRAYRPSWGTDELQKFSTTVGDFTVKHLKKNADSC</sequence>
<dbReference type="VEuPathDB" id="FungiDB:PHYBLDRAFT_143459"/>
<dbReference type="GeneID" id="28991895"/>
<evidence type="ECO:0000313" key="1">
    <source>
        <dbReference type="EMBL" id="OAD75194.1"/>
    </source>
</evidence>
<proteinExistence type="predicted"/>
<dbReference type="RefSeq" id="XP_018293234.1">
    <property type="nucleotide sequence ID" value="XM_018430989.1"/>
</dbReference>
<name>A0A167N731_PHYB8</name>
<protein>
    <submittedName>
        <fullName evidence="1">Uncharacterized protein</fullName>
    </submittedName>
</protein>
<reference evidence="2" key="1">
    <citation type="submission" date="2015-06" db="EMBL/GenBank/DDBJ databases">
        <title>Expansion of signal transduction pathways in fungi by whole-genome duplication.</title>
        <authorList>
            <consortium name="DOE Joint Genome Institute"/>
            <person name="Corrochano L.M."/>
            <person name="Kuo A."/>
            <person name="Marcet-Houben M."/>
            <person name="Polaino S."/>
            <person name="Salamov A."/>
            <person name="Villalobos J.M."/>
            <person name="Alvarez M.I."/>
            <person name="Avalos J."/>
            <person name="Benito E.P."/>
            <person name="Benoit I."/>
            <person name="Burger G."/>
            <person name="Camino L.P."/>
            <person name="Canovas D."/>
            <person name="Cerda-Olmedo E."/>
            <person name="Cheng J.-F."/>
            <person name="Dominguez A."/>
            <person name="Elias M."/>
            <person name="Eslava A.P."/>
            <person name="Glaser F."/>
            <person name="Grimwood J."/>
            <person name="Gutierrez G."/>
            <person name="Heitman J."/>
            <person name="Henrissat B."/>
            <person name="Iturriaga E.A."/>
            <person name="Lang B.F."/>
            <person name="Lavin J.L."/>
            <person name="Lee S."/>
            <person name="Li W."/>
            <person name="Lindquist E."/>
            <person name="Lopez-Garcia S."/>
            <person name="Luque E.M."/>
            <person name="Marcos A.T."/>
            <person name="Martin J."/>
            <person name="McCluskey K."/>
            <person name="Medina H.R."/>
            <person name="Miralles-Duran A."/>
            <person name="Miyazaki A."/>
            <person name="Munoz-Torres E."/>
            <person name="Oguiza J.A."/>
            <person name="Ohm R."/>
            <person name="Olmedo M."/>
            <person name="Orejas M."/>
            <person name="Ortiz-Castellanos L."/>
            <person name="Pisabarro A.G."/>
            <person name="Rodriguez-Romero J."/>
            <person name="Ruiz-Herrera J."/>
            <person name="Ruiz-Vazquez R."/>
            <person name="Sanz C."/>
            <person name="Schackwitz W."/>
            <person name="Schmutz J."/>
            <person name="Shahriari M."/>
            <person name="Shelest E."/>
            <person name="Silva-Franco F."/>
            <person name="Soanes D."/>
            <person name="Syed K."/>
            <person name="Tagua V.G."/>
            <person name="Talbot N.J."/>
            <person name="Thon M."/>
            <person name="De vries R.P."/>
            <person name="Wiebenga A."/>
            <person name="Yadav J.S."/>
            <person name="Braun E.L."/>
            <person name="Baker S."/>
            <person name="Garre V."/>
            <person name="Horwitz B."/>
            <person name="Torres-Martinez S."/>
            <person name="Idnurm A."/>
            <person name="Herrera-Estrella A."/>
            <person name="Gabaldon T."/>
            <person name="Grigoriev I.V."/>
        </authorList>
    </citation>
    <scope>NUCLEOTIDE SEQUENCE [LARGE SCALE GENOMIC DNA]</scope>
    <source>
        <strain evidence="2">NRRL 1555(-)</strain>
    </source>
</reference>